<accession>F2U2K2</accession>
<dbReference type="OMA" id="HAHEFPW"/>
<keyword evidence="1" id="KW-0472">Membrane</keyword>
<dbReference type="KEGG" id="sre:PTSG_02076"/>
<dbReference type="GeneID" id="16077152"/>
<keyword evidence="4" id="KW-1185">Reference proteome</keyword>
<reference evidence="3" key="1">
    <citation type="submission" date="2009-08" db="EMBL/GenBank/DDBJ databases">
        <title>Annotation of Salpingoeca rosetta.</title>
        <authorList>
            <consortium name="The Broad Institute Genome Sequencing Platform"/>
            <person name="Russ C."/>
            <person name="Cuomo C."/>
            <person name="Burger G."/>
            <person name="Gray M.W."/>
            <person name="Holland P.W.H."/>
            <person name="King N."/>
            <person name="Lang F.B.F."/>
            <person name="Roger A.J."/>
            <person name="Ruiz-Trillo I."/>
            <person name="Young S.K."/>
            <person name="Zeng Q."/>
            <person name="Gargeya S."/>
            <person name="Alvarado L."/>
            <person name="Berlin A."/>
            <person name="Chapman S.B."/>
            <person name="Chen Z."/>
            <person name="Freedman E."/>
            <person name="Gellesch M."/>
            <person name="Goldberg J."/>
            <person name="Griggs A."/>
            <person name="Gujja S."/>
            <person name="Heilman E."/>
            <person name="Heiman D."/>
            <person name="Howarth C."/>
            <person name="Mehta T."/>
            <person name="Neiman D."/>
            <person name="Pearson M."/>
            <person name="Roberts A."/>
            <person name="Saif S."/>
            <person name="Shea T."/>
            <person name="Shenoy N."/>
            <person name="Sisk P."/>
            <person name="Stolte C."/>
            <person name="Sykes S."/>
            <person name="White J."/>
            <person name="Yandava C."/>
            <person name="Haas B."/>
            <person name="Nusbaum C."/>
            <person name="Birren B."/>
        </authorList>
    </citation>
    <scope>NUCLEOTIDE SEQUENCE</scope>
    <source>
        <strain evidence="3">ATCC 50818</strain>
    </source>
</reference>
<feature type="domain" description="Thioredoxin" evidence="2">
    <location>
        <begin position="2"/>
        <end position="166"/>
    </location>
</feature>
<dbReference type="OrthoDB" id="409136at2759"/>
<dbReference type="eggNOG" id="KOG2501">
    <property type="taxonomic scope" value="Eukaryota"/>
</dbReference>
<dbReference type="PROSITE" id="PS51352">
    <property type="entry name" value="THIOREDOXIN_2"/>
    <property type="match status" value="1"/>
</dbReference>
<dbReference type="Proteomes" id="UP000007799">
    <property type="component" value="Unassembled WGS sequence"/>
</dbReference>
<dbReference type="PANTHER" id="PTHR46472:SF1">
    <property type="entry name" value="NUCLEOREDOXIN"/>
    <property type="match status" value="1"/>
</dbReference>
<dbReference type="EMBL" id="GL832959">
    <property type="protein sequence ID" value="EGD81357.1"/>
    <property type="molecule type" value="Genomic_DNA"/>
</dbReference>
<organism evidence="3 4">
    <name type="scientific">Salpingoeca rosetta (strain ATCC 50818 / BSB-021)</name>
    <dbReference type="NCBI Taxonomy" id="946362"/>
    <lineage>
        <taxon>Eukaryota</taxon>
        <taxon>Choanoflagellata</taxon>
        <taxon>Craspedida</taxon>
        <taxon>Salpingoecidae</taxon>
        <taxon>Salpingoeca</taxon>
    </lineage>
</organism>
<dbReference type="InterPro" id="IPR012336">
    <property type="entry name" value="Thioredoxin-like_fold"/>
</dbReference>
<evidence type="ECO:0000313" key="3">
    <source>
        <dbReference type="EMBL" id="EGD81357.1"/>
    </source>
</evidence>
<name>F2U2K2_SALR5</name>
<dbReference type="InParanoid" id="F2U2K2"/>
<dbReference type="GO" id="GO:0031397">
    <property type="term" value="P:negative regulation of protein ubiquitination"/>
    <property type="evidence" value="ECO:0007669"/>
    <property type="project" value="TreeGrafter"/>
</dbReference>
<keyword evidence="1" id="KW-1133">Transmembrane helix</keyword>
<dbReference type="AlphaFoldDB" id="F2U2K2"/>
<evidence type="ECO:0000313" key="4">
    <source>
        <dbReference type="Proteomes" id="UP000007799"/>
    </source>
</evidence>
<dbReference type="GO" id="GO:0004791">
    <property type="term" value="F:thioredoxin-disulfide reductase (NADPH) activity"/>
    <property type="evidence" value="ECO:0007669"/>
    <property type="project" value="TreeGrafter"/>
</dbReference>
<sequence>MAKIAGAVVELTRRCPTVVDAAYNHKQFSEVLEQNEVVGLYFSSYSCPACRKMTPKLVEVYNDLRRRNRSFEMVFVSGDTSQHDFVGYFSSMPWLTLPDFPASPSILFAFFRVWMLPTLILLRSDGTVITRSGCSLLLNHAHEFPWPGYRDANRFLSLNTCIALTALCALAGLLYLLLMML</sequence>
<dbReference type="RefSeq" id="XP_004996561.1">
    <property type="nucleotide sequence ID" value="XM_004996504.1"/>
</dbReference>
<dbReference type="GO" id="GO:0005634">
    <property type="term" value="C:nucleus"/>
    <property type="evidence" value="ECO:0007669"/>
    <property type="project" value="TreeGrafter"/>
</dbReference>
<proteinExistence type="predicted"/>
<dbReference type="Pfam" id="PF13905">
    <property type="entry name" value="Thioredoxin_8"/>
    <property type="match status" value="1"/>
</dbReference>
<protein>
    <submittedName>
        <fullName evidence="3">Tryparedoxin</fullName>
    </submittedName>
</protein>
<keyword evidence="1" id="KW-0812">Transmembrane</keyword>
<dbReference type="STRING" id="946362.F2U2K2"/>
<feature type="transmembrane region" description="Helical" evidence="1">
    <location>
        <begin position="155"/>
        <end position="178"/>
    </location>
</feature>
<evidence type="ECO:0000259" key="2">
    <source>
        <dbReference type="PROSITE" id="PS51352"/>
    </source>
</evidence>
<gene>
    <name evidence="3" type="ORF">PTSG_02076</name>
</gene>
<evidence type="ECO:0000256" key="1">
    <source>
        <dbReference type="SAM" id="Phobius"/>
    </source>
</evidence>
<dbReference type="PANTHER" id="PTHR46472">
    <property type="entry name" value="NUCLEOREDOXIN"/>
    <property type="match status" value="1"/>
</dbReference>
<dbReference type="Gene3D" id="3.40.30.10">
    <property type="entry name" value="Glutaredoxin"/>
    <property type="match status" value="1"/>
</dbReference>
<dbReference type="InterPro" id="IPR013766">
    <property type="entry name" value="Thioredoxin_domain"/>
</dbReference>
<dbReference type="GO" id="GO:0030178">
    <property type="term" value="P:negative regulation of Wnt signaling pathway"/>
    <property type="evidence" value="ECO:0007669"/>
    <property type="project" value="TreeGrafter"/>
</dbReference>
<dbReference type="SUPFAM" id="SSF52833">
    <property type="entry name" value="Thioredoxin-like"/>
    <property type="match status" value="1"/>
</dbReference>
<dbReference type="InterPro" id="IPR036249">
    <property type="entry name" value="Thioredoxin-like_sf"/>
</dbReference>